<comment type="subcellular location">
    <subcellularLocation>
        <location evidence="1">Endomembrane system</location>
        <topology evidence="1">Multi-pass membrane protein</topology>
    </subcellularLocation>
    <subcellularLocation>
        <location evidence="5">Membrane</location>
        <topology evidence="5">Multi-pass membrane protein</topology>
    </subcellularLocation>
</comment>
<evidence type="ECO:0000313" key="9">
    <source>
        <dbReference type="EMBL" id="BBL80355.1"/>
    </source>
</evidence>
<dbReference type="Pfam" id="PF00361">
    <property type="entry name" value="Proton_antipo_M"/>
    <property type="match status" value="1"/>
</dbReference>
<keyword evidence="10" id="KW-1185">Reference proteome</keyword>
<accession>A0A510HLY6</accession>
<dbReference type="GO" id="GO:0008137">
    <property type="term" value="F:NADH dehydrogenase (ubiquinone) activity"/>
    <property type="evidence" value="ECO:0007669"/>
    <property type="project" value="InterPro"/>
</dbReference>
<feature type="transmembrane region" description="Helical" evidence="6">
    <location>
        <begin position="72"/>
        <end position="92"/>
    </location>
</feature>
<evidence type="ECO:0000313" key="10">
    <source>
        <dbReference type="Proteomes" id="UP000318065"/>
    </source>
</evidence>
<evidence type="ECO:0000256" key="4">
    <source>
        <dbReference type="ARBA" id="ARBA00023136"/>
    </source>
</evidence>
<dbReference type="GO" id="GO:0012505">
    <property type="term" value="C:endomembrane system"/>
    <property type="evidence" value="ECO:0007669"/>
    <property type="project" value="UniProtKB-SubCell"/>
</dbReference>
<keyword evidence="3 6" id="KW-1133">Transmembrane helix</keyword>
<feature type="domain" description="NADH-Ubiquinone oxidoreductase (complex I) chain 5 N-terminal" evidence="8">
    <location>
        <begin position="63"/>
        <end position="105"/>
    </location>
</feature>
<dbReference type="AlphaFoldDB" id="A0A510HLY6"/>
<dbReference type="PANTHER" id="PTHR42829">
    <property type="entry name" value="NADH-UBIQUINONE OXIDOREDUCTASE CHAIN 5"/>
    <property type="match status" value="1"/>
</dbReference>
<protein>
    <recommendedName>
        <fullName evidence="11">NADH-quinone oxidoreductase subunit L</fullName>
    </recommendedName>
</protein>
<evidence type="ECO:0000256" key="3">
    <source>
        <dbReference type="ARBA" id="ARBA00022989"/>
    </source>
</evidence>
<dbReference type="GO" id="GO:0042773">
    <property type="term" value="P:ATP synthesis coupled electron transport"/>
    <property type="evidence" value="ECO:0007669"/>
    <property type="project" value="InterPro"/>
</dbReference>
<dbReference type="Pfam" id="PF00662">
    <property type="entry name" value="Proton_antipo_N"/>
    <property type="match status" value="1"/>
</dbReference>
<organism evidence="9 10">
    <name type="scientific">Rubrobacter xylanophilus</name>
    <dbReference type="NCBI Taxonomy" id="49319"/>
    <lineage>
        <taxon>Bacteria</taxon>
        <taxon>Bacillati</taxon>
        <taxon>Actinomycetota</taxon>
        <taxon>Rubrobacteria</taxon>
        <taxon>Rubrobacterales</taxon>
        <taxon>Rubrobacteraceae</taxon>
        <taxon>Rubrobacter</taxon>
    </lineage>
</organism>
<keyword evidence="4 6" id="KW-0472">Membrane</keyword>
<feature type="transmembrane region" description="Helical" evidence="6">
    <location>
        <begin position="463"/>
        <end position="483"/>
    </location>
</feature>
<feature type="transmembrane region" description="Helical" evidence="6">
    <location>
        <begin position="230"/>
        <end position="248"/>
    </location>
</feature>
<name>A0A510HLY6_9ACTN</name>
<feature type="transmembrane region" description="Helical" evidence="6">
    <location>
        <begin position="159"/>
        <end position="177"/>
    </location>
</feature>
<evidence type="ECO:0000256" key="5">
    <source>
        <dbReference type="RuleBase" id="RU000320"/>
    </source>
</evidence>
<dbReference type="RefSeq" id="WP_143528371.1">
    <property type="nucleotide sequence ID" value="NZ_AP019791.1"/>
</dbReference>
<feature type="domain" description="NADH:quinone oxidoreductase/Mrp antiporter transmembrane" evidence="7">
    <location>
        <begin position="121"/>
        <end position="393"/>
    </location>
</feature>
<evidence type="ECO:0008006" key="11">
    <source>
        <dbReference type="Google" id="ProtNLM"/>
    </source>
</evidence>
<dbReference type="InterPro" id="IPR003945">
    <property type="entry name" value="NU5C-like"/>
</dbReference>
<feature type="transmembrane region" description="Helical" evidence="6">
    <location>
        <begin position="391"/>
        <end position="415"/>
    </location>
</feature>
<dbReference type="InterPro" id="IPR001516">
    <property type="entry name" value="Proton_antipo_N"/>
</dbReference>
<feature type="transmembrane region" description="Helical" evidence="6">
    <location>
        <begin position="427"/>
        <end position="451"/>
    </location>
</feature>
<feature type="transmembrane region" description="Helical" evidence="6">
    <location>
        <begin position="352"/>
        <end position="371"/>
    </location>
</feature>
<dbReference type="OrthoDB" id="9811798at2"/>
<evidence type="ECO:0000256" key="1">
    <source>
        <dbReference type="ARBA" id="ARBA00004127"/>
    </source>
</evidence>
<feature type="transmembrane region" description="Helical" evidence="6">
    <location>
        <begin position="254"/>
        <end position="279"/>
    </location>
</feature>
<evidence type="ECO:0000259" key="7">
    <source>
        <dbReference type="Pfam" id="PF00361"/>
    </source>
</evidence>
<dbReference type="Proteomes" id="UP000318065">
    <property type="component" value="Chromosome"/>
</dbReference>
<dbReference type="GO" id="GO:0016020">
    <property type="term" value="C:membrane"/>
    <property type="evidence" value="ECO:0007669"/>
    <property type="project" value="UniProtKB-SubCell"/>
</dbReference>
<dbReference type="InterPro" id="IPR001750">
    <property type="entry name" value="ND/Mrp_TM"/>
</dbReference>
<feature type="transmembrane region" description="Helical" evidence="6">
    <location>
        <begin position="126"/>
        <end position="147"/>
    </location>
</feature>
<evidence type="ECO:0000256" key="2">
    <source>
        <dbReference type="ARBA" id="ARBA00022692"/>
    </source>
</evidence>
<feature type="transmembrane region" description="Helical" evidence="6">
    <location>
        <begin position="189"/>
        <end position="209"/>
    </location>
</feature>
<dbReference type="Gene3D" id="1.20.5.2700">
    <property type="match status" value="1"/>
</dbReference>
<evidence type="ECO:0000256" key="6">
    <source>
        <dbReference type="SAM" id="Phobius"/>
    </source>
</evidence>
<sequence>MTYVALTILGPLAAAAAILLLRRAPAALALLGAGIGTAGSLLTLLRVAGGARYEATLPGLPDLPLRLVAEPLTALLAAVVAAVGALVLVYAVGYMEGEEDRVRFFAQISFFVAAMQGLVLAGDWVLLLACWELIGLSSYLLIGFWFWRPGVGGAATRAFLYTRTADLGLYVAIFVLVSKTGTSEIPQTLQTGGTAALVAGLLLLVAAMGKSAQTPLQGWLQDAMVGPTPVSALLHSAALVAAGAILMIRTSPLLPPAVLLAVGLLGGATALTTGLIALAERDLKRLLAASTSAQYGLMLLAVGAGSPVAALVHLTAHAAMKSSLFLGSGVFQRSRGSTGFADLAGIGRARPRTFLGFAVAGLALAGVPPLSGFFTKDAILAAAFESPHALLLAPLALGGTLLTGVYVGRALGLLWRGEGVGEPVEGIRWMGAGLFALALLASSLGLAVSPLGRLLGEPVPKDTITTILGLAATLGGLALGWLVPAGRMLGPLRETAARGFRIAGGFDGLVASPALAAARAADALERGLYTAVVGAGGLGLAVAEAVRLGDERGIDGLIFTLVRGTRALGGRARELQSGLVHRELLVAVAGGGFILALLVAGVLTT</sequence>
<dbReference type="GO" id="GO:0015990">
    <property type="term" value="P:electron transport coupled proton transport"/>
    <property type="evidence" value="ECO:0007669"/>
    <property type="project" value="TreeGrafter"/>
</dbReference>
<gene>
    <name evidence="9" type="ORF">RxyAA322_22090</name>
</gene>
<dbReference type="PRINTS" id="PR01434">
    <property type="entry name" value="NADHDHGNASE5"/>
</dbReference>
<dbReference type="EMBL" id="AP019791">
    <property type="protein sequence ID" value="BBL80355.1"/>
    <property type="molecule type" value="Genomic_DNA"/>
</dbReference>
<evidence type="ECO:0000259" key="8">
    <source>
        <dbReference type="Pfam" id="PF00662"/>
    </source>
</evidence>
<feature type="transmembrane region" description="Helical" evidence="6">
    <location>
        <begin position="584"/>
        <end position="603"/>
    </location>
</feature>
<keyword evidence="2 5" id="KW-0812">Transmembrane</keyword>
<dbReference type="PANTHER" id="PTHR42829:SF2">
    <property type="entry name" value="NADH-UBIQUINONE OXIDOREDUCTASE CHAIN 5"/>
    <property type="match status" value="1"/>
</dbReference>
<proteinExistence type="predicted"/>
<reference evidence="9" key="1">
    <citation type="journal article" date="2019" name="Microbiol. Resour. Announc.">
        <title>Complete Genome Sequence of Rubrobacter xylanophilus Strain AA3-22, Isolated from Arima Onsen in Japan.</title>
        <authorList>
            <person name="Tomariguchi N."/>
            <person name="Miyazaki K."/>
        </authorList>
    </citation>
    <scope>NUCLEOTIDE SEQUENCE [LARGE SCALE GENOMIC DNA]</scope>
    <source>
        <strain evidence="9">AA3-22</strain>
    </source>
</reference>
<dbReference type="GO" id="GO:0003954">
    <property type="term" value="F:NADH dehydrogenase activity"/>
    <property type="evidence" value="ECO:0007669"/>
    <property type="project" value="TreeGrafter"/>
</dbReference>